<keyword evidence="1" id="KW-0479">Metal-binding</keyword>
<dbReference type="AlphaFoldDB" id="A0AAF0ZKL5"/>
<evidence type="ECO:0000256" key="3">
    <source>
        <dbReference type="ARBA" id="ARBA00022833"/>
    </source>
</evidence>
<name>A0AAF0ZKL5_SOLVR</name>
<gene>
    <name evidence="7" type="ORF">MTR67_033709</name>
</gene>
<proteinExistence type="predicted"/>
<keyword evidence="2 4" id="KW-0863">Zinc-finger</keyword>
<feature type="compositionally biased region" description="Gly residues" evidence="5">
    <location>
        <begin position="409"/>
        <end position="421"/>
    </location>
</feature>
<feature type="compositionally biased region" description="Polar residues" evidence="5">
    <location>
        <begin position="359"/>
        <end position="368"/>
    </location>
</feature>
<keyword evidence="3" id="KW-0862">Zinc</keyword>
<feature type="region of interest" description="Disordered" evidence="5">
    <location>
        <begin position="308"/>
        <end position="446"/>
    </location>
</feature>
<keyword evidence="8" id="KW-1185">Reference proteome</keyword>
<dbReference type="Pfam" id="PF04434">
    <property type="entry name" value="SWIM"/>
    <property type="match status" value="1"/>
</dbReference>
<accession>A0AAF0ZKL5</accession>
<evidence type="ECO:0000256" key="1">
    <source>
        <dbReference type="ARBA" id="ARBA00022723"/>
    </source>
</evidence>
<sequence length="517" mass="58133">MAVCKDGNNQRLPLAWAVVEVENTFTWKWFIKLVRHDLELGDGTELTAITDMQKGLDKAIQDLLPNAEQRMCARHVLANWSKNWKGIERRNCFWRCAKSTYEQELKRNLDHMEKLGTGICDDLLWYNIERWSKLYFKFFSCCDSVDNNMAESFNSWILGPRHKTIITMLEEIRIKVMRRIGQLREFCDTWITNISPMALKVLTENTTKSMKCNIEWNGEYGFEVKNSWDNTFVVNLGNQTCTCRSWMLRGIPCCHVIAALHFRKLEPINYVAHWYSKETYLKVYSHYIQPVTNMKMWPQSANSSVIPPVIKTLPRRPRKCRRKEQNENKTGKLSKRGRGRGMGKGCEPSSTRSSVGSSRAPTESQSSTKRGRGRPRGSTKQANATGRGRGTATGNGTGIGVAADSSGATGRGRGTGTGLAGRGRRTSVVATATDVPGATGRGKRPRMVGMGILHTQSGFTIHNPGMPMNSSVVTGNLGHHKPRSGLKWKGKAAVTQQGLQEMRENKRMRTRSNVAEV</sequence>
<dbReference type="InterPro" id="IPR006564">
    <property type="entry name" value="Znf_PMZ"/>
</dbReference>
<dbReference type="PROSITE" id="PS50966">
    <property type="entry name" value="ZF_SWIM"/>
    <property type="match status" value="1"/>
</dbReference>
<reference evidence="7" key="1">
    <citation type="submission" date="2023-08" db="EMBL/GenBank/DDBJ databases">
        <title>A de novo genome assembly of Solanum verrucosum Schlechtendal, a Mexican diploid species geographically isolated from the other diploid A-genome species in potato relatives.</title>
        <authorList>
            <person name="Hosaka K."/>
        </authorList>
    </citation>
    <scope>NUCLEOTIDE SEQUENCE</scope>
    <source>
        <tissue evidence="7">Young leaves</tissue>
    </source>
</reference>
<feature type="compositionally biased region" description="Gly residues" evidence="5">
    <location>
        <begin position="387"/>
        <end position="399"/>
    </location>
</feature>
<feature type="compositionally biased region" description="Basic residues" evidence="5">
    <location>
        <begin position="332"/>
        <end position="341"/>
    </location>
</feature>
<protein>
    <recommendedName>
        <fullName evidence="6">SWIM-type domain-containing protein</fullName>
    </recommendedName>
</protein>
<dbReference type="InterPro" id="IPR018289">
    <property type="entry name" value="MULE_transposase_dom"/>
</dbReference>
<dbReference type="PANTHER" id="PTHR31973:SF197">
    <property type="entry name" value="SWIM-TYPE DOMAIN-CONTAINING PROTEIN"/>
    <property type="match status" value="1"/>
</dbReference>
<dbReference type="Pfam" id="PF10551">
    <property type="entry name" value="MULE"/>
    <property type="match status" value="1"/>
</dbReference>
<dbReference type="GO" id="GO:0008270">
    <property type="term" value="F:zinc ion binding"/>
    <property type="evidence" value="ECO:0007669"/>
    <property type="project" value="UniProtKB-KW"/>
</dbReference>
<evidence type="ECO:0000313" key="8">
    <source>
        <dbReference type="Proteomes" id="UP001234989"/>
    </source>
</evidence>
<dbReference type="PANTHER" id="PTHR31973">
    <property type="entry name" value="POLYPROTEIN, PUTATIVE-RELATED"/>
    <property type="match status" value="1"/>
</dbReference>
<feature type="compositionally biased region" description="Low complexity" evidence="5">
    <location>
        <begin position="349"/>
        <end position="358"/>
    </location>
</feature>
<dbReference type="EMBL" id="CP133619">
    <property type="protein sequence ID" value="WMV40324.1"/>
    <property type="molecule type" value="Genomic_DNA"/>
</dbReference>
<organism evidence="7 8">
    <name type="scientific">Solanum verrucosum</name>
    <dbReference type="NCBI Taxonomy" id="315347"/>
    <lineage>
        <taxon>Eukaryota</taxon>
        <taxon>Viridiplantae</taxon>
        <taxon>Streptophyta</taxon>
        <taxon>Embryophyta</taxon>
        <taxon>Tracheophyta</taxon>
        <taxon>Spermatophyta</taxon>
        <taxon>Magnoliopsida</taxon>
        <taxon>eudicotyledons</taxon>
        <taxon>Gunneridae</taxon>
        <taxon>Pentapetalae</taxon>
        <taxon>asterids</taxon>
        <taxon>lamiids</taxon>
        <taxon>Solanales</taxon>
        <taxon>Solanaceae</taxon>
        <taxon>Solanoideae</taxon>
        <taxon>Solaneae</taxon>
        <taxon>Solanum</taxon>
    </lineage>
</organism>
<feature type="domain" description="SWIM-type" evidence="6">
    <location>
        <begin position="232"/>
        <end position="264"/>
    </location>
</feature>
<evidence type="ECO:0000256" key="2">
    <source>
        <dbReference type="ARBA" id="ARBA00022771"/>
    </source>
</evidence>
<evidence type="ECO:0000259" key="6">
    <source>
        <dbReference type="PROSITE" id="PS50966"/>
    </source>
</evidence>
<evidence type="ECO:0000256" key="5">
    <source>
        <dbReference type="SAM" id="MobiDB-lite"/>
    </source>
</evidence>
<feature type="compositionally biased region" description="Basic residues" evidence="5">
    <location>
        <begin position="313"/>
        <end position="322"/>
    </location>
</feature>
<feature type="region of interest" description="Disordered" evidence="5">
    <location>
        <begin position="498"/>
        <end position="517"/>
    </location>
</feature>
<evidence type="ECO:0000313" key="7">
    <source>
        <dbReference type="EMBL" id="WMV40324.1"/>
    </source>
</evidence>
<dbReference type="InterPro" id="IPR007527">
    <property type="entry name" value="Znf_SWIM"/>
</dbReference>
<dbReference type="Proteomes" id="UP001234989">
    <property type="component" value="Chromosome 8"/>
</dbReference>
<evidence type="ECO:0000256" key="4">
    <source>
        <dbReference type="PROSITE-ProRule" id="PRU00325"/>
    </source>
</evidence>
<dbReference type="SMART" id="SM00575">
    <property type="entry name" value="ZnF_PMZ"/>
    <property type="match status" value="1"/>
</dbReference>